<evidence type="ECO:0000313" key="8">
    <source>
        <dbReference type="Proteomes" id="UP000001517"/>
    </source>
</evidence>
<dbReference type="InterPro" id="IPR000772">
    <property type="entry name" value="Ricin_B_lectin"/>
</dbReference>
<dbReference type="Gene3D" id="3.20.20.80">
    <property type="entry name" value="Glycosidases"/>
    <property type="match status" value="1"/>
</dbReference>
<dbReference type="InterPro" id="IPR001547">
    <property type="entry name" value="Glyco_hydro_5"/>
</dbReference>
<organism evidence="7 8">
    <name type="scientific">Streptococcus gallolyticus (strain UCN34)</name>
    <dbReference type="NCBI Taxonomy" id="637909"/>
    <lineage>
        <taxon>Bacteria</taxon>
        <taxon>Bacillati</taxon>
        <taxon>Bacillota</taxon>
        <taxon>Bacilli</taxon>
        <taxon>Lactobacillales</taxon>
        <taxon>Streptococcaceae</taxon>
        <taxon>Streptococcus</taxon>
    </lineage>
</organism>
<dbReference type="PANTHER" id="PTHR34142">
    <property type="entry name" value="ENDO-BETA-1,4-GLUCANASE A"/>
    <property type="match status" value="1"/>
</dbReference>
<name>A0AA36NNP7_STRG3</name>
<dbReference type="InterPro" id="IPR035992">
    <property type="entry name" value="Ricin_B-like_lectins"/>
</dbReference>
<feature type="signal peptide" evidence="5">
    <location>
        <begin position="1"/>
        <end position="21"/>
    </location>
</feature>
<feature type="chain" id="PRO_5041327848" evidence="5">
    <location>
        <begin position="22"/>
        <end position="487"/>
    </location>
</feature>
<dbReference type="PANTHER" id="PTHR34142:SF1">
    <property type="entry name" value="GLYCOSIDE HYDROLASE FAMILY 5 DOMAIN-CONTAINING PROTEIN"/>
    <property type="match status" value="1"/>
</dbReference>
<protein>
    <submittedName>
        <fullName evidence="7">Mannanase</fullName>
    </submittedName>
</protein>
<dbReference type="Pfam" id="PF14200">
    <property type="entry name" value="RicinB_lectin_2"/>
    <property type="match status" value="1"/>
</dbReference>
<dbReference type="PROSITE" id="PS50231">
    <property type="entry name" value="RICIN_B_LECTIN"/>
    <property type="match status" value="1"/>
</dbReference>
<dbReference type="GO" id="GO:0004553">
    <property type="term" value="F:hydrolase activity, hydrolyzing O-glycosyl compounds"/>
    <property type="evidence" value="ECO:0007669"/>
    <property type="project" value="InterPro"/>
</dbReference>
<dbReference type="SUPFAM" id="SSF50370">
    <property type="entry name" value="Ricin B-like lectins"/>
    <property type="match status" value="1"/>
</dbReference>
<dbReference type="GO" id="GO:0009251">
    <property type="term" value="P:glucan catabolic process"/>
    <property type="evidence" value="ECO:0007669"/>
    <property type="project" value="TreeGrafter"/>
</dbReference>
<dbReference type="Pfam" id="PF00150">
    <property type="entry name" value="Cellulase"/>
    <property type="match status" value="1"/>
</dbReference>
<dbReference type="InterPro" id="IPR017853">
    <property type="entry name" value="GH"/>
</dbReference>
<sequence>MKKALVGSLATLTVVAGLASAQGVKADEIVSGQTYKITAKHSGKALDVASKATYAGANVQQWSYNGGTNQQWKVVDTGDGYYKLVSVNSGKVLDVASAATYNGANVQQWDDTNGTCQRWKIVDTGDGSYKLISAVSGKALDVAANSSDDGANVQQWDDNGGWNQKWEFTKVSDSGNTGGDTGGDTTTPVSTSGFYTNGTTLYDAKGNPFVMRGINHAHSWYQGYEDTAIPAIAKTGANCVRLVITDGQQYSKTSLSELQKLIQLCKDNKLIAIVEVHDATGSDNIQDLEKAADYWIEMKSALIGNEANVILNIANEWGGAWDSSNWAAGYQQVIPKLRNAGIKNTLMVDCAGWGQYPQSIAEAGQSVVQADSQHNIMFSIHMYEYAGAYGAVQSNIDSALNVGVPLCIGEFGIRHTNGDVDYKTIMSYSQSKGVGYLGWSWKGNGDTWAYLDIAQDWSGSQLTEQGNAIIYDQNGIKNTSKRCTIFD</sequence>
<dbReference type="AlphaFoldDB" id="A0AA36NNP7"/>
<proteinExistence type="inferred from homology"/>
<keyword evidence="5" id="KW-0732">Signal</keyword>
<reference evidence="7 8" key="1">
    <citation type="journal article" date="2010" name="J. Bacteriol.">
        <title>Genome sequence of Streptococcus gallolyticus: insights into its adaptation to the bovine rumen and its ability to cause endocarditis.</title>
        <authorList>
            <person name="Rusniok C."/>
            <person name="Couve E."/>
            <person name="Da Cunha V."/>
            <person name="El Gana R."/>
            <person name="Zidane N."/>
            <person name="Bouchier C."/>
            <person name="Poyart C."/>
            <person name="Leclercq R."/>
            <person name="Trieu-Cuot P."/>
            <person name="Glaser P."/>
        </authorList>
    </citation>
    <scope>NUCLEOTIDE SEQUENCE [LARGE SCALE GENOMIC DNA]</scope>
    <source>
        <strain evidence="7 8">UCN34</strain>
    </source>
</reference>
<dbReference type="EMBL" id="FN597254">
    <property type="protein sequence ID" value="CBI12654.1"/>
    <property type="molecule type" value="Genomic_DNA"/>
</dbReference>
<dbReference type="CDD" id="cd00161">
    <property type="entry name" value="beta-trefoil_Ricin-like"/>
    <property type="match status" value="1"/>
</dbReference>
<dbReference type="SMART" id="SM00458">
    <property type="entry name" value="RICIN"/>
    <property type="match status" value="1"/>
</dbReference>
<evidence type="ECO:0000256" key="3">
    <source>
        <dbReference type="ARBA" id="ARBA00023295"/>
    </source>
</evidence>
<evidence type="ECO:0000256" key="4">
    <source>
        <dbReference type="RuleBase" id="RU361153"/>
    </source>
</evidence>
<dbReference type="Gene3D" id="2.80.10.50">
    <property type="match status" value="3"/>
</dbReference>
<evidence type="ECO:0000259" key="6">
    <source>
        <dbReference type="SMART" id="SM00458"/>
    </source>
</evidence>
<comment type="similarity">
    <text evidence="1 4">Belongs to the glycosyl hydrolase 5 (cellulase A) family.</text>
</comment>
<evidence type="ECO:0000256" key="2">
    <source>
        <dbReference type="ARBA" id="ARBA00022801"/>
    </source>
</evidence>
<dbReference type="KEGG" id="sga:GALLO_0162"/>
<keyword evidence="2 4" id="KW-0378">Hydrolase</keyword>
<dbReference type="SUPFAM" id="SSF51445">
    <property type="entry name" value="(Trans)glycosidases"/>
    <property type="match status" value="1"/>
</dbReference>
<evidence type="ECO:0000313" key="7">
    <source>
        <dbReference type="EMBL" id="CBI12654.1"/>
    </source>
</evidence>
<dbReference type="Proteomes" id="UP000001517">
    <property type="component" value="Chromosome"/>
</dbReference>
<accession>A0AA36NNP7</accession>
<feature type="domain" description="Ricin B lectin" evidence="6">
    <location>
        <begin position="32"/>
        <end position="169"/>
    </location>
</feature>
<dbReference type="RefSeq" id="WP_012961352.1">
    <property type="nucleotide sequence ID" value="NC_013798.1"/>
</dbReference>
<evidence type="ECO:0000256" key="5">
    <source>
        <dbReference type="SAM" id="SignalP"/>
    </source>
</evidence>
<evidence type="ECO:0000256" key="1">
    <source>
        <dbReference type="ARBA" id="ARBA00005641"/>
    </source>
</evidence>
<keyword evidence="3 4" id="KW-0326">Glycosidase</keyword>
<gene>
    <name evidence="7" type="ordered locus">GALLO_0162</name>
</gene>